<keyword evidence="3" id="KW-1185">Reference proteome</keyword>
<reference evidence="2" key="1">
    <citation type="submission" date="2021-04" db="EMBL/GenBank/DDBJ databases">
        <title>Genome sequence of Serratia sp. arafor3.</title>
        <authorList>
            <person name="Besaury L."/>
        </authorList>
    </citation>
    <scope>NUCLEOTIDE SEQUENCE</scope>
    <source>
        <strain evidence="2">Arafor3</strain>
    </source>
</reference>
<sequence>MKEQTKTRPALFTYTTLGRLIAFNEHQCPIVEVNAEQLSQPLEARSCVKLSPSQLGAEVILLMTGENNPVITGVIEADPVELDITPLSPPNLLTVDGHAISLKAAERISIQCGETSITLTKEGKITLRGKYLLSRAKKANRIQGGSVELN</sequence>
<protein>
    <recommendedName>
        <fullName evidence="1">DUF6484 domain-containing protein</fullName>
    </recommendedName>
</protein>
<dbReference type="Pfam" id="PF20093">
    <property type="entry name" value="DUF6484"/>
    <property type="match status" value="1"/>
</dbReference>
<dbReference type="EMBL" id="JAGQDC010000005">
    <property type="protein sequence ID" value="MCL1029170.1"/>
    <property type="molecule type" value="Genomic_DNA"/>
</dbReference>
<name>A0ABT0KAX9_9GAMM</name>
<feature type="domain" description="DUF6484" evidence="1">
    <location>
        <begin position="17"/>
        <end position="75"/>
    </location>
</feature>
<evidence type="ECO:0000259" key="1">
    <source>
        <dbReference type="Pfam" id="PF20093"/>
    </source>
</evidence>
<gene>
    <name evidence="2" type="ORF">KAJ71_09050</name>
</gene>
<dbReference type="Proteomes" id="UP001165275">
    <property type="component" value="Unassembled WGS sequence"/>
</dbReference>
<organism evidence="2 3">
    <name type="scientific">Serratia silvae</name>
    <dbReference type="NCBI Taxonomy" id="2824122"/>
    <lineage>
        <taxon>Bacteria</taxon>
        <taxon>Pseudomonadati</taxon>
        <taxon>Pseudomonadota</taxon>
        <taxon>Gammaproteobacteria</taxon>
        <taxon>Enterobacterales</taxon>
        <taxon>Yersiniaceae</taxon>
        <taxon>Serratia</taxon>
    </lineage>
</organism>
<comment type="caution">
    <text evidence="2">The sequence shown here is derived from an EMBL/GenBank/DDBJ whole genome shotgun (WGS) entry which is preliminary data.</text>
</comment>
<dbReference type="InterPro" id="IPR045506">
    <property type="entry name" value="DUF6484"/>
</dbReference>
<dbReference type="RefSeq" id="WP_248945418.1">
    <property type="nucleotide sequence ID" value="NZ_CBCSGY010000070.1"/>
</dbReference>
<evidence type="ECO:0000313" key="2">
    <source>
        <dbReference type="EMBL" id="MCL1029170.1"/>
    </source>
</evidence>
<accession>A0ABT0KAX9</accession>
<proteinExistence type="predicted"/>
<evidence type="ECO:0000313" key="3">
    <source>
        <dbReference type="Proteomes" id="UP001165275"/>
    </source>
</evidence>